<dbReference type="Proteomes" id="UP000499080">
    <property type="component" value="Unassembled WGS sequence"/>
</dbReference>
<organism evidence="2 3">
    <name type="scientific">Araneus ventricosus</name>
    <name type="common">Orbweaver spider</name>
    <name type="synonym">Epeira ventricosa</name>
    <dbReference type="NCBI Taxonomy" id="182803"/>
    <lineage>
        <taxon>Eukaryota</taxon>
        <taxon>Metazoa</taxon>
        <taxon>Ecdysozoa</taxon>
        <taxon>Arthropoda</taxon>
        <taxon>Chelicerata</taxon>
        <taxon>Arachnida</taxon>
        <taxon>Araneae</taxon>
        <taxon>Araneomorphae</taxon>
        <taxon>Entelegynae</taxon>
        <taxon>Araneoidea</taxon>
        <taxon>Araneidae</taxon>
        <taxon>Araneus</taxon>
    </lineage>
</organism>
<gene>
    <name evidence="2" type="ORF">AVEN_24954_1</name>
</gene>
<comment type="caution">
    <text evidence="2">The sequence shown here is derived from an EMBL/GenBank/DDBJ whole genome shotgun (WGS) entry which is preliminary data.</text>
</comment>
<feature type="transmembrane region" description="Helical" evidence="1">
    <location>
        <begin position="130"/>
        <end position="149"/>
    </location>
</feature>
<proteinExistence type="predicted"/>
<evidence type="ECO:0000313" key="3">
    <source>
        <dbReference type="Proteomes" id="UP000499080"/>
    </source>
</evidence>
<keyword evidence="3" id="KW-1185">Reference proteome</keyword>
<keyword evidence="1" id="KW-0812">Transmembrane</keyword>
<keyword evidence="1" id="KW-0472">Membrane</keyword>
<dbReference type="EMBL" id="BGPR01001227">
    <property type="protein sequence ID" value="GBM48766.1"/>
    <property type="molecule type" value="Genomic_DNA"/>
</dbReference>
<protein>
    <submittedName>
        <fullName evidence="2">Uncharacterized protein</fullName>
    </submittedName>
</protein>
<evidence type="ECO:0000256" key="1">
    <source>
        <dbReference type="SAM" id="Phobius"/>
    </source>
</evidence>
<keyword evidence="1" id="KW-1133">Transmembrane helix</keyword>
<dbReference type="AlphaFoldDB" id="A0A4Y2G7L7"/>
<accession>A0A4Y2G7L7</accession>
<evidence type="ECO:0000313" key="2">
    <source>
        <dbReference type="EMBL" id="GBM48766.1"/>
    </source>
</evidence>
<name>A0A4Y2G7L7_ARAVE</name>
<reference evidence="2 3" key="1">
    <citation type="journal article" date="2019" name="Sci. Rep.">
        <title>Orb-weaving spider Araneus ventricosus genome elucidates the spidroin gene catalogue.</title>
        <authorList>
            <person name="Kono N."/>
            <person name="Nakamura H."/>
            <person name="Ohtoshi R."/>
            <person name="Moran D.A.P."/>
            <person name="Shinohara A."/>
            <person name="Yoshida Y."/>
            <person name="Fujiwara M."/>
            <person name="Mori M."/>
            <person name="Tomita M."/>
            <person name="Arakawa K."/>
        </authorList>
    </citation>
    <scope>NUCLEOTIDE SEQUENCE [LARGE SCALE GENOMIC DNA]</scope>
</reference>
<sequence>MPHVGSSSPAHTHVFRDTGLCRRYVDAGSYADDFAASFLQQRWLRFICHLLPPPRFVHLPATASPAVCRCLAVCTLALPHGSSPVPSAAATRFCAVCHYTAAFAAVGSIACTGDTAVLLRIFAMPLFHHLLPYLPLYVLFLFLLPFHWIHFGWTNIPGSGLNNGLRYAVPLRWIF</sequence>